<gene>
    <name evidence="2" type="ORF">TMSB3V08_LOCUS5669</name>
</gene>
<evidence type="ECO:0000313" key="2">
    <source>
        <dbReference type="EMBL" id="CAD7428879.1"/>
    </source>
</evidence>
<protein>
    <submittedName>
        <fullName evidence="2">Uncharacterized protein</fullName>
    </submittedName>
</protein>
<proteinExistence type="predicted"/>
<evidence type="ECO:0000256" key="1">
    <source>
        <dbReference type="SAM" id="MobiDB-lite"/>
    </source>
</evidence>
<dbReference type="AlphaFoldDB" id="A0A7R9E891"/>
<dbReference type="EMBL" id="OB793888">
    <property type="protein sequence ID" value="CAD7428879.1"/>
    <property type="molecule type" value="Genomic_DNA"/>
</dbReference>
<feature type="region of interest" description="Disordered" evidence="1">
    <location>
        <begin position="132"/>
        <end position="169"/>
    </location>
</feature>
<reference evidence="2" key="1">
    <citation type="submission" date="2020-11" db="EMBL/GenBank/DDBJ databases">
        <authorList>
            <person name="Tran Van P."/>
        </authorList>
    </citation>
    <scope>NUCLEOTIDE SEQUENCE</scope>
</reference>
<feature type="compositionally biased region" description="Basic and acidic residues" evidence="1">
    <location>
        <begin position="152"/>
        <end position="169"/>
    </location>
</feature>
<feature type="region of interest" description="Disordered" evidence="1">
    <location>
        <begin position="78"/>
        <end position="109"/>
    </location>
</feature>
<sequence length="169" mass="19408">MTRLTTPNRIELGTLGTSRYAVCLDGLYDVEREKTFFFSLHGIDVKVTYRSTELSFRFPELTRIGKVELEEVNSHLRGGRVENHLGNTPPSSPDRDSNLDLPVLSSRAQHDKRVNQLRHRGGKRYLVTASHEKKEMGEKYGGKRRVLPLTVKPRELREQATQEEKIAKH</sequence>
<accession>A0A7R9E891</accession>
<feature type="compositionally biased region" description="Basic and acidic residues" evidence="1">
    <location>
        <begin position="132"/>
        <end position="141"/>
    </location>
</feature>
<organism evidence="2">
    <name type="scientific">Timema monikensis</name>
    <dbReference type="NCBI Taxonomy" id="170555"/>
    <lineage>
        <taxon>Eukaryota</taxon>
        <taxon>Metazoa</taxon>
        <taxon>Ecdysozoa</taxon>
        <taxon>Arthropoda</taxon>
        <taxon>Hexapoda</taxon>
        <taxon>Insecta</taxon>
        <taxon>Pterygota</taxon>
        <taxon>Neoptera</taxon>
        <taxon>Polyneoptera</taxon>
        <taxon>Phasmatodea</taxon>
        <taxon>Timematodea</taxon>
        <taxon>Timematoidea</taxon>
        <taxon>Timematidae</taxon>
        <taxon>Timema</taxon>
    </lineage>
</organism>
<name>A0A7R9E891_9NEOP</name>